<dbReference type="CDD" id="cd17321">
    <property type="entry name" value="MFS_MMR_MDR_like"/>
    <property type="match status" value="1"/>
</dbReference>
<reference evidence="11 12" key="1">
    <citation type="submission" date="2024-12" db="EMBL/GenBank/DDBJ databases">
        <title>Forecasting of Potato common scab and diversities of Pathogenic streptomyces spp. in china.</title>
        <authorList>
            <person name="Handique U."/>
            <person name="Wu J."/>
        </authorList>
    </citation>
    <scope>NUCLEOTIDE SEQUENCE [LARGE SCALE GENOMIC DNA]</scope>
    <source>
        <strain evidence="11 12">ZRIMU1530</strain>
    </source>
</reference>
<evidence type="ECO:0000259" key="10">
    <source>
        <dbReference type="PROSITE" id="PS50850"/>
    </source>
</evidence>
<dbReference type="Proteomes" id="UP001631957">
    <property type="component" value="Unassembled WGS sequence"/>
</dbReference>
<dbReference type="InterPro" id="IPR004638">
    <property type="entry name" value="EmrB-like"/>
</dbReference>
<evidence type="ECO:0000256" key="8">
    <source>
        <dbReference type="ARBA" id="ARBA00023251"/>
    </source>
</evidence>
<sequence length="480" mass="48103">MSHHRGGPAGPDWRLPAGLLLGAFLALLDVSIVTVALPDIGADLNAGTSGMQWVIDAYTLLLSALLLSSGAVGDRYGRKRAYLTGVAVFTVASLGCALAPTAGVLIAARAVQGAGAALIFTGTLSNLVQAYPQPQARARMLGLQGAVGGAAVLAGPLLGGVLVDTVGWRGVFLINLPVGAATLWLALRAVPESSDPQHAALDPLGQVLALAGLGALTYGLIESGAHGWASAWTIGSLGGGVVALVAFFAVERASRRPMLPTGLFRDGSFTVPNAASFVLGFGTSAVFFLLSLYLQQVRGYSALGTGLRFLPLTVAIWLVAPYATRLCARYGTARIMSVGYTVSGAALMGLTLLGTDTGFGIFAALTVALGAGMGASIGPTQLAGVAALPVQRSGLASACISTTRQLGTAMGVAVLGLVIAEQAGTDSARPGYADGFMRGLHLSGLAAGVATLAAAALVGVHGRAKAAAAPAPATAADARR</sequence>
<keyword evidence="12" id="KW-1185">Reference proteome</keyword>
<comment type="subcellular location">
    <subcellularLocation>
        <location evidence="1">Cell membrane</location>
        <topology evidence="1">Multi-pass membrane protein</topology>
    </subcellularLocation>
</comment>
<comment type="caution">
    <text evidence="11">The sequence shown here is derived from an EMBL/GenBank/DDBJ whole genome shotgun (WGS) entry which is preliminary data.</text>
</comment>
<protein>
    <submittedName>
        <fullName evidence="11">MFS transporter</fullName>
    </submittedName>
</protein>
<accession>A0ABW9HH86</accession>
<keyword evidence="5 9" id="KW-0812">Transmembrane</keyword>
<dbReference type="PANTHER" id="PTHR42718:SF9">
    <property type="entry name" value="MAJOR FACILITATOR SUPERFAMILY MULTIDRUG TRANSPORTER MFSC"/>
    <property type="match status" value="1"/>
</dbReference>
<feature type="transmembrane region" description="Helical" evidence="9">
    <location>
        <begin position="359"/>
        <end position="383"/>
    </location>
</feature>
<dbReference type="PROSITE" id="PS50850">
    <property type="entry name" value="MFS"/>
    <property type="match status" value="1"/>
</dbReference>
<comment type="similarity">
    <text evidence="2">Belongs to the major facilitator superfamily. EmrB family.</text>
</comment>
<keyword evidence="3" id="KW-0813">Transport</keyword>
<keyword evidence="4" id="KW-1003">Cell membrane</keyword>
<evidence type="ECO:0000256" key="9">
    <source>
        <dbReference type="SAM" id="Phobius"/>
    </source>
</evidence>
<evidence type="ECO:0000256" key="1">
    <source>
        <dbReference type="ARBA" id="ARBA00004651"/>
    </source>
</evidence>
<feature type="transmembrane region" description="Helical" evidence="9">
    <location>
        <begin position="227"/>
        <end position="250"/>
    </location>
</feature>
<keyword evidence="8" id="KW-0046">Antibiotic resistance</keyword>
<organism evidence="11 12">
    <name type="scientific">Streptomyces niveiscabiei</name>
    <dbReference type="NCBI Taxonomy" id="164115"/>
    <lineage>
        <taxon>Bacteria</taxon>
        <taxon>Bacillati</taxon>
        <taxon>Actinomycetota</taxon>
        <taxon>Actinomycetes</taxon>
        <taxon>Kitasatosporales</taxon>
        <taxon>Streptomycetaceae</taxon>
        <taxon>Streptomyces</taxon>
    </lineage>
</organism>
<dbReference type="Pfam" id="PF07690">
    <property type="entry name" value="MFS_1"/>
    <property type="match status" value="1"/>
</dbReference>
<dbReference type="SUPFAM" id="SSF103473">
    <property type="entry name" value="MFS general substrate transporter"/>
    <property type="match status" value="1"/>
</dbReference>
<proteinExistence type="inferred from homology"/>
<evidence type="ECO:0000256" key="7">
    <source>
        <dbReference type="ARBA" id="ARBA00023136"/>
    </source>
</evidence>
<evidence type="ECO:0000256" key="5">
    <source>
        <dbReference type="ARBA" id="ARBA00022692"/>
    </source>
</evidence>
<keyword evidence="6 9" id="KW-1133">Transmembrane helix</keyword>
<evidence type="ECO:0000256" key="2">
    <source>
        <dbReference type="ARBA" id="ARBA00008537"/>
    </source>
</evidence>
<name>A0ABW9HH86_9ACTN</name>
<feature type="transmembrane region" description="Helical" evidence="9">
    <location>
        <begin position="50"/>
        <end position="69"/>
    </location>
</feature>
<feature type="transmembrane region" description="Helical" evidence="9">
    <location>
        <begin position="300"/>
        <end position="323"/>
    </location>
</feature>
<feature type="transmembrane region" description="Helical" evidence="9">
    <location>
        <begin position="168"/>
        <end position="187"/>
    </location>
</feature>
<feature type="transmembrane region" description="Helical" evidence="9">
    <location>
        <begin position="81"/>
        <end position="100"/>
    </location>
</feature>
<feature type="transmembrane region" description="Helical" evidence="9">
    <location>
        <begin position="20"/>
        <end position="38"/>
    </location>
</feature>
<feature type="transmembrane region" description="Helical" evidence="9">
    <location>
        <begin position="271"/>
        <end position="294"/>
    </location>
</feature>
<evidence type="ECO:0000256" key="6">
    <source>
        <dbReference type="ARBA" id="ARBA00022989"/>
    </source>
</evidence>
<feature type="transmembrane region" description="Helical" evidence="9">
    <location>
        <begin position="199"/>
        <end position="221"/>
    </location>
</feature>
<feature type="domain" description="Major facilitator superfamily (MFS) profile" evidence="10">
    <location>
        <begin position="15"/>
        <end position="465"/>
    </location>
</feature>
<dbReference type="InterPro" id="IPR036259">
    <property type="entry name" value="MFS_trans_sf"/>
</dbReference>
<feature type="transmembrane region" description="Helical" evidence="9">
    <location>
        <begin position="140"/>
        <end position="162"/>
    </location>
</feature>
<feature type="transmembrane region" description="Helical" evidence="9">
    <location>
        <begin position="440"/>
        <end position="460"/>
    </location>
</feature>
<dbReference type="PANTHER" id="PTHR42718">
    <property type="entry name" value="MAJOR FACILITATOR SUPERFAMILY MULTIDRUG TRANSPORTER MFSC"/>
    <property type="match status" value="1"/>
</dbReference>
<evidence type="ECO:0000256" key="4">
    <source>
        <dbReference type="ARBA" id="ARBA00022475"/>
    </source>
</evidence>
<evidence type="ECO:0000313" key="12">
    <source>
        <dbReference type="Proteomes" id="UP001631957"/>
    </source>
</evidence>
<evidence type="ECO:0000313" key="11">
    <source>
        <dbReference type="EMBL" id="MFM9607405.1"/>
    </source>
</evidence>
<dbReference type="InterPro" id="IPR020846">
    <property type="entry name" value="MFS_dom"/>
</dbReference>
<evidence type="ECO:0000256" key="3">
    <source>
        <dbReference type="ARBA" id="ARBA00022448"/>
    </source>
</evidence>
<dbReference type="InterPro" id="IPR011701">
    <property type="entry name" value="MFS"/>
</dbReference>
<keyword evidence="7 9" id="KW-0472">Membrane</keyword>
<feature type="transmembrane region" description="Helical" evidence="9">
    <location>
        <begin position="335"/>
        <end position="353"/>
    </location>
</feature>
<dbReference type="Gene3D" id="1.20.1250.20">
    <property type="entry name" value="MFS general substrate transporter like domains"/>
    <property type="match status" value="1"/>
</dbReference>
<dbReference type="Gene3D" id="1.20.1720.10">
    <property type="entry name" value="Multidrug resistance protein D"/>
    <property type="match status" value="1"/>
</dbReference>
<dbReference type="NCBIfam" id="TIGR00711">
    <property type="entry name" value="efflux_EmrB"/>
    <property type="match status" value="1"/>
</dbReference>
<dbReference type="EMBL" id="JBJVNI010000001">
    <property type="protein sequence ID" value="MFM9607405.1"/>
    <property type="molecule type" value="Genomic_DNA"/>
</dbReference>
<dbReference type="RefSeq" id="WP_409120161.1">
    <property type="nucleotide sequence ID" value="NZ_JBJVNI010000001.1"/>
</dbReference>
<gene>
    <name evidence="11" type="ORF">ACKI18_01630</name>
</gene>